<dbReference type="Pfam" id="PF00994">
    <property type="entry name" value="MoCF_biosynth"/>
    <property type="match status" value="1"/>
</dbReference>
<dbReference type="Gene3D" id="3.40.980.10">
    <property type="entry name" value="MoaB/Mog-like domain"/>
    <property type="match status" value="1"/>
</dbReference>
<dbReference type="SUPFAM" id="SSF53218">
    <property type="entry name" value="Molybdenum cofactor biosynthesis proteins"/>
    <property type="match status" value="1"/>
</dbReference>
<gene>
    <name evidence="2" type="ORF">RZS28_06190</name>
</gene>
<organism evidence="2 3">
    <name type="scientific">Methylocapsa polymorpha</name>
    <dbReference type="NCBI Taxonomy" id="3080828"/>
    <lineage>
        <taxon>Bacteria</taxon>
        <taxon>Pseudomonadati</taxon>
        <taxon>Pseudomonadota</taxon>
        <taxon>Alphaproteobacteria</taxon>
        <taxon>Hyphomicrobiales</taxon>
        <taxon>Beijerinckiaceae</taxon>
        <taxon>Methylocapsa</taxon>
    </lineage>
</organism>
<dbReference type="Proteomes" id="UP001626536">
    <property type="component" value="Chromosome"/>
</dbReference>
<feature type="domain" description="MoaB/Mog" evidence="1">
    <location>
        <begin position="169"/>
        <end position="305"/>
    </location>
</feature>
<dbReference type="EMBL" id="CP136862">
    <property type="protein sequence ID" value="WOJ90870.1"/>
    <property type="molecule type" value="Genomic_DNA"/>
</dbReference>
<keyword evidence="3" id="KW-1185">Reference proteome</keyword>
<evidence type="ECO:0000313" key="3">
    <source>
        <dbReference type="Proteomes" id="UP001626536"/>
    </source>
</evidence>
<name>A0ABZ0HX15_9HYPH</name>
<reference evidence="2 3" key="1">
    <citation type="submission" date="2023-10" db="EMBL/GenBank/DDBJ databases">
        <title>Novel methanotroph of the genus Methylocapsa from a subarctic wetland.</title>
        <authorList>
            <person name="Belova S.E."/>
            <person name="Oshkin I.Y."/>
            <person name="Miroshnikov K."/>
            <person name="Dedysh S.N."/>
        </authorList>
    </citation>
    <scope>NUCLEOTIDE SEQUENCE [LARGE SCALE GENOMIC DNA]</scope>
    <source>
        <strain evidence="2 3">RX1</strain>
    </source>
</reference>
<dbReference type="SMART" id="SM00852">
    <property type="entry name" value="MoCF_biosynth"/>
    <property type="match status" value="1"/>
</dbReference>
<sequence>MKFGPVPVAESDGVVLARAIRHSGLTLKKGEWIGAGQIAGLQAAGVDEILGARLEAGEVDENEAARRLAEALAGAHLNVDMAFTGRCNLRSNCSGLFIVDAAVIDRVNMIDETITIATLKPFRRVVEGEMVATAKIIPFAVAAVLLDRAIAAATEAPLRVAPFRPLRIGVVSTLRPDLKSSTVEKALRALDERLAPAGGKIMIEERTPHEAGPLTAALRRIEGASDLIVIFGASAITDRRDVVPSAIEKAGGRVEHFGMPVDPGNLLLLGSLPGEGDGKPVIGAPGCARSPKENGFDFVLDRLLAGIPVRSEDIKRMGVGGLLVETVAHPARGTSADG</sequence>
<evidence type="ECO:0000259" key="1">
    <source>
        <dbReference type="SMART" id="SM00852"/>
    </source>
</evidence>
<evidence type="ECO:0000313" key="2">
    <source>
        <dbReference type="EMBL" id="WOJ90870.1"/>
    </source>
</evidence>
<dbReference type="RefSeq" id="WP_407340457.1">
    <property type="nucleotide sequence ID" value="NZ_CP136862.1"/>
</dbReference>
<dbReference type="InterPro" id="IPR001453">
    <property type="entry name" value="MoaB/Mog_dom"/>
</dbReference>
<accession>A0ABZ0HX15</accession>
<dbReference type="InterPro" id="IPR036425">
    <property type="entry name" value="MoaB/Mog-like_dom_sf"/>
</dbReference>
<protein>
    <submittedName>
        <fullName evidence="2">Molybdopterin-binding protein</fullName>
    </submittedName>
</protein>
<dbReference type="CDD" id="cd03522">
    <property type="entry name" value="MoeA_like"/>
    <property type="match status" value="1"/>
</dbReference>
<proteinExistence type="predicted"/>